<proteinExistence type="inferred from homology"/>
<evidence type="ECO:0000313" key="4">
    <source>
        <dbReference type="Proteomes" id="UP000523955"/>
    </source>
</evidence>
<protein>
    <submittedName>
        <fullName evidence="3">SDR family oxidoreductase</fullName>
    </submittedName>
</protein>
<evidence type="ECO:0000256" key="2">
    <source>
        <dbReference type="ARBA" id="ARBA00023002"/>
    </source>
</evidence>
<evidence type="ECO:0000313" key="3">
    <source>
        <dbReference type="EMBL" id="MBB6627581.1"/>
    </source>
</evidence>
<name>A0A7X0VAG8_9ACTN</name>
<comment type="caution">
    <text evidence="3">The sequence shown here is derived from an EMBL/GenBank/DDBJ whole genome shotgun (WGS) entry which is preliminary data.</text>
</comment>
<accession>A0A7X0VAG8</accession>
<dbReference type="CDD" id="cd05233">
    <property type="entry name" value="SDR_c"/>
    <property type="match status" value="1"/>
</dbReference>
<comment type="similarity">
    <text evidence="1">Belongs to the short-chain dehydrogenases/reductases (SDR) family.</text>
</comment>
<dbReference type="Pfam" id="PF13561">
    <property type="entry name" value="adh_short_C2"/>
    <property type="match status" value="1"/>
</dbReference>
<dbReference type="InterPro" id="IPR002347">
    <property type="entry name" value="SDR_fam"/>
</dbReference>
<dbReference type="SUPFAM" id="SSF51735">
    <property type="entry name" value="NAD(P)-binding Rossmann-fold domains"/>
    <property type="match status" value="1"/>
</dbReference>
<dbReference type="Proteomes" id="UP000523955">
    <property type="component" value="Unassembled WGS sequence"/>
</dbReference>
<dbReference type="InterPro" id="IPR051122">
    <property type="entry name" value="SDR_DHRS6-like"/>
</dbReference>
<sequence>MTSKVPTVRSYEDSAVVIAGGSSGIGYSSAERFIKAGVRRIALLSKDPGRGADARNRLLALPTASVGDMQVHHVPFDATDTSSVEDAVGEAHQLLGGLDAMVNSISSPYTPELLFKTSLHDIPAILAAQAIPPMLLSRAALPYLTEGGGGSIVNVASDAAKAATPGETVLGAAMAAITMFTRTLAAEGKRNGIRANILTPSLIAGTPTTDRAMSGGFSKKLFEKAAPLANLGVASADDQGALVVFLCGPGAARLTGQAISVNGGISLM</sequence>
<reference evidence="3 4" key="1">
    <citation type="submission" date="2020-08" db="EMBL/GenBank/DDBJ databases">
        <authorList>
            <person name="Seo M.-J."/>
        </authorList>
    </citation>
    <scope>NUCLEOTIDE SEQUENCE [LARGE SCALE GENOMIC DNA]</scope>
    <source>
        <strain evidence="3 4">KIGAM211</strain>
    </source>
</reference>
<gene>
    <name evidence="3" type="ORF">H5V45_09625</name>
</gene>
<dbReference type="PANTHER" id="PTHR43477">
    <property type="entry name" value="DIHYDROANTICAPSIN 7-DEHYDROGENASE"/>
    <property type="match status" value="1"/>
</dbReference>
<evidence type="ECO:0000256" key="1">
    <source>
        <dbReference type="ARBA" id="ARBA00006484"/>
    </source>
</evidence>
<dbReference type="Gene3D" id="3.40.50.720">
    <property type="entry name" value="NAD(P)-binding Rossmann-like Domain"/>
    <property type="match status" value="1"/>
</dbReference>
<dbReference type="PANTHER" id="PTHR43477:SF1">
    <property type="entry name" value="DIHYDROANTICAPSIN 7-DEHYDROGENASE"/>
    <property type="match status" value="1"/>
</dbReference>
<dbReference type="PRINTS" id="PR00081">
    <property type="entry name" value="GDHRDH"/>
</dbReference>
<dbReference type="EMBL" id="JACKXE010000001">
    <property type="protein sequence ID" value="MBB6627581.1"/>
    <property type="molecule type" value="Genomic_DNA"/>
</dbReference>
<dbReference type="InterPro" id="IPR036291">
    <property type="entry name" value="NAD(P)-bd_dom_sf"/>
</dbReference>
<keyword evidence="4" id="KW-1185">Reference proteome</keyword>
<keyword evidence="2" id="KW-0560">Oxidoreductase</keyword>
<dbReference type="AlphaFoldDB" id="A0A7X0VAG8"/>
<organism evidence="3 4">
    <name type="scientific">Nocardioides luti</name>
    <dbReference type="NCBI Taxonomy" id="2761101"/>
    <lineage>
        <taxon>Bacteria</taxon>
        <taxon>Bacillati</taxon>
        <taxon>Actinomycetota</taxon>
        <taxon>Actinomycetes</taxon>
        <taxon>Propionibacteriales</taxon>
        <taxon>Nocardioidaceae</taxon>
        <taxon>Nocardioides</taxon>
    </lineage>
</organism>
<dbReference type="GO" id="GO:0016491">
    <property type="term" value="F:oxidoreductase activity"/>
    <property type="evidence" value="ECO:0007669"/>
    <property type="project" value="UniProtKB-KW"/>
</dbReference>